<gene>
    <name evidence="1" type="primary">101</name>
    <name evidence="1" type="ORF">SEA_ZIKO_101</name>
</gene>
<reference evidence="1 2" key="1">
    <citation type="submission" date="2019-05" db="EMBL/GenBank/DDBJ databases">
        <authorList>
            <person name="Hammer B.W."/>
            <person name="Bultman M.N."/>
            <person name="Callewaert L."/>
            <person name="Holmes X.D."/>
            <person name="Kurz K.E."/>
            <person name="Mukundan A."/>
            <person name="Rutledge M.R."/>
            <person name="Saini P."/>
            <person name="Searly J."/>
            <person name="Butela K.A."/>
            <person name="Garlena R.A."/>
            <person name="Russell D.A."/>
            <person name="Pope W.H."/>
            <person name="Jacobs-Sera D."/>
            <person name="Hatfull G.F."/>
        </authorList>
    </citation>
    <scope>NUCLEOTIDE SEQUENCE [LARGE SCALE GENOMIC DNA]</scope>
</reference>
<name>A0A514A593_9CAUD</name>
<dbReference type="EMBL" id="MK919478">
    <property type="protein sequence ID" value="QDH48439.1"/>
    <property type="molecule type" value="Genomic_DNA"/>
</dbReference>
<protein>
    <submittedName>
        <fullName evidence="1">Uncharacterized protein</fullName>
    </submittedName>
</protein>
<evidence type="ECO:0000313" key="1">
    <source>
        <dbReference type="EMBL" id="QDH48439.1"/>
    </source>
</evidence>
<proteinExistence type="predicted"/>
<dbReference type="Proteomes" id="UP000319202">
    <property type="component" value="Segment"/>
</dbReference>
<organism evidence="1 2">
    <name type="scientific">Gordonia phage Ziko</name>
    <dbReference type="NCBI Taxonomy" id="2591193"/>
    <lineage>
        <taxon>Viruses</taxon>
        <taxon>Duplodnaviria</taxon>
        <taxon>Heunggongvirae</taxon>
        <taxon>Uroviricota</taxon>
        <taxon>Caudoviricetes</taxon>
        <taxon>Ronaldovirus</taxon>
        <taxon>Ronaldovirus ronaldo</taxon>
    </lineage>
</organism>
<accession>A0A514A593</accession>
<evidence type="ECO:0000313" key="2">
    <source>
        <dbReference type="Proteomes" id="UP000319202"/>
    </source>
</evidence>
<sequence length="39" mass="4397">MAITRSKGRQWNTNLNLYGVQRVLLIYVVVNSATMNGKS</sequence>